<dbReference type="Proteomes" id="UP000484076">
    <property type="component" value="Unassembled WGS sequence"/>
</dbReference>
<sequence>MKVAVFVPTTIGACLVDSIRKLSGPIPNSTVLPVDGHSQLQMSKDYNDMMRPGGVVATAVGASGEVFELRIRGEIDMGRSWELPVALAHRLHRLGHQFAPPEEAEALIWATGKLGSDARAIVLEEKDGYCIAAKLAADKTRLSATVGLRRLFLFPLRVPPEAMNVVAPEDDSSAVADLEEAIKRLDAFVLGGRIGPAAPTNRLRHRKFAAVIASVACLIAVGVATYSNSWGGYAWPQPKDELTVPVTTELDDPLKESPPVAAAPFRLVEIRPLPGESCANAGPELTRSVETKLEAMGGRFPDSAADKLCAIRLEPTQTALVVFVTFSEALLDGVVPSQRSRAERRLPGLAETPLNLTDTLRASQEPIKHIMTVRTTDGLTTTFAHHVVPGAAP</sequence>
<keyword evidence="3" id="KW-1185">Reference proteome</keyword>
<evidence type="ECO:0000256" key="1">
    <source>
        <dbReference type="SAM" id="Phobius"/>
    </source>
</evidence>
<accession>A0A8X8HAG0</accession>
<comment type="caution">
    <text evidence="2">The sequence shown here is derived from an EMBL/GenBank/DDBJ whole genome shotgun (WGS) entry which is preliminary data.</text>
</comment>
<feature type="transmembrane region" description="Helical" evidence="1">
    <location>
        <begin position="208"/>
        <end position="227"/>
    </location>
</feature>
<dbReference type="RefSeq" id="WP_152828741.1">
    <property type="nucleotide sequence ID" value="NZ_WHUT02000020.1"/>
</dbReference>
<keyword evidence="1" id="KW-0472">Membrane</keyword>
<proteinExistence type="predicted"/>
<protein>
    <submittedName>
        <fullName evidence="2">Uncharacterized protein</fullName>
    </submittedName>
</protein>
<evidence type="ECO:0000313" key="3">
    <source>
        <dbReference type="Proteomes" id="UP000484076"/>
    </source>
</evidence>
<gene>
    <name evidence="2" type="ORF">GEU84_020315</name>
</gene>
<dbReference type="EMBL" id="WHUT02000020">
    <property type="protein sequence ID" value="NUB46741.1"/>
    <property type="molecule type" value="Genomic_DNA"/>
</dbReference>
<keyword evidence="1" id="KW-0812">Transmembrane</keyword>
<dbReference type="AlphaFoldDB" id="A0A8X8HAG0"/>
<keyword evidence="1" id="KW-1133">Transmembrane helix</keyword>
<reference evidence="2" key="1">
    <citation type="submission" date="2020-05" db="EMBL/GenBank/DDBJ databases">
        <title>Fertoebacter nigrum gen. nov., sp. nov., a new member of the family Rhodobacteraceae.</title>
        <authorList>
            <person name="Szuroczki S."/>
            <person name="Abbaszade G."/>
            <person name="Buni D."/>
            <person name="Schumann P."/>
            <person name="Toth E."/>
        </authorList>
    </citation>
    <scope>NUCLEOTIDE SEQUENCE</scope>
    <source>
        <strain evidence="2">RG-N-1a</strain>
    </source>
</reference>
<evidence type="ECO:0000313" key="2">
    <source>
        <dbReference type="EMBL" id="NUB46741.1"/>
    </source>
</evidence>
<organism evidence="2 3">
    <name type="scientific">Fertoeibacter niger</name>
    <dbReference type="NCBI Taxonomy" id="2656921"/>
    <lineage>
        <taxon>Bacteria</taxon>
        <taxon>Pseudomonadati</taxon>
        <taxon>Pseudomonadota</taxon>
        <taxon>Alphaproteobacteria</taxon>
        <taxon>Rhodobacterales</taxon>
        <taxon>Paracoccaceae</taxon>
        <taxon>Fertoeibacter</taxon>
    </lineage>
</organism>
<name>A0A8X8HAG0_9RHOB</name>